<evidence type="ECO:0000313" key="2">
    <source>
        <dbReference type="Proteomes" id="UP000077671"/>
    </source>
</evidence>
<proteinExistence type="predicted"/>
<dbReference type="AlphaFoldDB" id="A0A177T5A9"/>
<name>A0A177T5A9_9BASI</name>
<comment type="caution">
    <text evidence="1">The sequence shown here is derived from an EMBL/GenBank/DDBJ whole genome shotgun (WGS) entry which is preliminary data.</text>
</comment>
<protein>
    <submittedName>
        <fullName evidence="1">Uncharacterized protein</fullName>
    </submittedName>
</protein>
<dbReference type="EMBL" id="LWDD02000955">
    <property type="protein sequence ID" value="KAE8254399.1"/>
    <property type="molecule type" value="Genomic_DNA"/>
</dbReference>
<reference evidence="1" key="2">
    <citation type="journal article" date="2019" name="IMA Fungus">
        <title>Genome sequencing and comparison of five Tilletia species to identify candidate genes for the detection of regulated species infecting wheat.</title>
        <authorList>
            <person name="Nguyen H.D.T."/>
            <person name="Sultana T."/>
            <person name="Kesanakurti P."/>
            <person name="Hambleton S."/>
        </authorList>
    </citation>
    <scope>NUCLEOTIDE SEQUENCE</scope>
    <source>
        <strain evidence="1">DAOMC 238032</strain>
    </source>
</reference>
<organism evidence="1 2">
    <name type="scientific">Tilletia caries</name>
    <name type="common">wheat bunt fungus</name>
    <dbReference type="NCBI Taxonomy" id="13290"/>
    <lineage>
        <taxon>Eukaryota</taxon>
        <taxon>Fungi</taxon>
        <taxon>Dikarya</taxon>
        <taxon>Basidiomycota</taxon>
        <taxon>Ustilaginomycotina</taxon>
        <taxon>Exobasidiomycetes</taxon>
        <taxon>Tilletiales</taxon>
        <taxon>Tilletiaceae</taxon>
        <taxon>Tilletia</taxon>
    </lineage>
</organism>
<gene>
    <name evidence="1" type="ORF">A4X03_0g5722</name>
</gene>
<accession>A0A177T5A9</accession>
<sequence>MELVTDKNQKLCFCNKCGPEGRSVNRITYQNHLFAFDEGYSSGPDAGFGEQGHDEAPDGMDGAYQGYIDSGAGFDGGEFDGGQLARATADLLPTEEDLLTGAFELEIDSDDSDSDPQFASIRDSSSQPEWLHLSELLLAWLNVDHSVPDRTCELLLVFMQAVAYTISAGTLGSGKRKGLSARMARVRKTLGLNGLGITYALCPDRSCWTPHLLKVAIEQRVLTCRNCGKDLFQIPQHSVQSLRRVLNPSCCGKSRSGFDMSR</sequence>
<reference evidence="1" key="1">
    <citation type="submission" date="2016-04" db="EMBL/GenBank/DDBJ databases">
        <authorList>
            <person name="Nguyen H.D."/>
            <person name="Kesanakurti P."/>
            <person name="Cullis J."/>
            <person name="Levesque C.A."/>
            <person name="Hambleton S."/>
        </authorList>
    </citation>
    <scope>NUCLEOTIDE SEQUENCE</scope>
    <source>
        <strain evidence="1">DAOMC 238032</strain>
    </source>
</reference>
<evidence type="ECO:0000313" key="1">
    <source>
        <dbReference type="EMBL" id="KAE8254399.1"/>
    </source>
</evidence>
<dbReference type="Proteomes" id="UP000077671">
    <property type="component" value="Unassembled WGS sequence"/>
</dbReference>